<dbReference type="EMBL" id="JBEDUW010000007">
    <property type="protein sequence ID" value="KAK9913919.1"/>
    <property type="molecule type" value="Genomic_DNA"/>
</dbReference>
<dbReference type="CDD" id="cd00084">
    <property type="entry name" value="HMG-box_SF"/>
    <property type="match status" value="1"/>
</dbReference>
<dbReference type="SUPFAM" id="SSF47095">
    <property type="entry name" value="HMG-box"/>
    <property type="match status" value="1"/>
</dbReference>
<dbReference type="PROSITE" id="PS50118">
    <property type="entry name" value="HMG_BOX_2"/>
    <property type="match status" value="1"/>
</dbReference>
<evidence type="ECO:0000313" key="5">
    <source>
        <dbReference type="Proteomes" id="UP001457282"/>
    </source>
</evidence>
<feature type="compositionally biased region" description="Polar residues" evidence="2">
    <location>
        <begin position="79"/>
        <end position="91"/>
    </location>
</feature>
<dbReference type="Gene3D" id="1.10.30.10">
    <property type="entry name" value="High mobility group box domain"/>
    <property type="match status" value="1"/>
</dbReference>
<dbReference type="InterPro" id="IPR036910">
    <property type="entry name" value="HMG_box_dom_sf"/>
</dbReference>
<name>A0AAW1W2R2_RUBAR</name>
<feature type="region of interest" description="Disordered" evidence="2">
    <location>
        <begin position="57"/>
        <end position="119"/>
    </location>
</feature>
<feature type="DNA-binding region" description="HMG box" evidence="1">
    <location>
        <begin position="171"/>
        <end position="235"/>
    </location>
</feature>
<accession>A0AAW1W2R2</accession>
<dbReference type="AlphaFoldDB" id="A0AAW1W2R2"/>
<evidence type="ECO:0000256" key="1">
    <source>
        <dbReference type="PROSITE-ProRule" id="PRU00267"/>
    </source>
</evidence>
<comment type="caution">
    <text evidence="4">The sequence shown here is derived from an EMBL/GenBank/DDBJ whole genome shotgun (WGS) entry which is preliminary data.</text>
</comment>
<sequence>MADVGVDRSIQSPSTLLMPTTPLQLSGFLTGDTIQVKGDTGNLKFSVQFSIQDKQIPDHNNNLLNSPGADSSYRENENHSCQNSSFSSYVTPPNDVQEVEDENSQSPEEGDSTRPIVTRLRSGVISPVNYFSRISSSSSSGLRPCERKRNGGKNRMNDNAFERVFRRHRSPIRPCTSYAFFVMATWGFVKSSSFGETSKQLGRMWCQLPPTEKRFYKEMAMKDNARYKRQCMQLMKKPTQSTARRYKMWAT</sequence>
<feature type="region of interest" description="Disordered" evidence="2">
    <location>
        <begin position="135"/>
        <end position="155"/>
    </location>
</feature>
<dbReference type="InterPro" id="IPR009071">
    <property type="entry name" value="HMG_box_dom"/>
</dbReference>
<reference evidence="4 5" key="1">
    <citation type="journal article" date="2023" name="G3 (Bethesda)">
        <title>A chromosome-length genome assembly and annotation of blackberry (Rubus argutus, cv. 'Hillquist').</title>
        <authorList>
            <person name="Bruna T."/>
            <person name="Aryal R."/>
            <person name="Dudchenko O."/>
            <person name="Sargent D.J."/>
            <person name="Mead D."/>
            <person name="Buti M."/>
            <person name="Cavallini A."/>
            <person name="Hytonen T."/>
            <person name="Andres J."/>
            <person name="Pham M."/>
            <person name="Weisz D."/>
            <person name="Mascagni F."/>
            <person name="Usai G."/>
            <person name="Natali L."/>
            <person name="Bassil N."/>
            <person name="Fernandez G.E."/>
            <person name="Lomsadze A."/>
            <person name="Armour M."/>
            <person name="Olukolu B."/>
            <person name="Poorten T."/>
            <person name="Britton C."/>
            <person name="Davik J."/>
            <person name="Ashrafi H."/>
            <person name="Aiden E.L."/>
            <person name="Borodovsky M."/>
            <person name="Worthington M."/>
        </authorList>
    </citation>
    <scope>NUCLEOTIDE SEQUENCE [LARGE SCALE GENOMIC DNA]</scope>
    <source>
        <strain evidence="4">PI 553951</strain>
    </source>
</reference>
<keyword evidence="1" id="KW-0238">DNA-binding</keyword>
<evidence type="ECO:0000259" key="3">
    <source>
        <dbReference type="PROSITE" id="PS50118"/>
    </source>
</evidence>
<feature type="compositionally biased region" description="Polar residues" evidence="2">
    <location>
        <begin position="57"/>
        <end position="69"/>
    </location>
</feature>
<keyword evidence="5" id="KW-1185">Reference proteome</keyword>
<evidence type="ECO:0000256" key="2">
    <source>
        <dbReference type="SAM" id="MobiDB-lite"/>
    </source>
</evidence>
<protein>
    <recommendedName>
        <fullName evidence="3">HMG box domain-containing protein</fullName>
    </recommendedName>
</protein>
<dbReference type="Proteomes" id="UP001457282">
    <property type="component" value="Unassembled WGS sequence"/>
</dbReference>
<evidence type="ECO:0000313" key="4">
    <source>
        <dbReference type="EMBL" id="KAK9913919.1"/>
    </source>
</evidence>
<dbReference type="SMART" id="SM00398">
    <property type="entry name" value="HMG"/>
    <property type="match status" value="1"/>
</dbReference>
<dbReference type="GO" id="GO:0003677">
    <property type="term" value="F:DNA binding"/>
    <property type="evidence" value="ECO:0007669"/>
    <property type="project" value="UniProtKB-UniRule"/>
</dbReference>
<feature type="domain" description="HMG box" evidence="3">
    <location>
        <begin position="171"/>
        <end position="235"/>
    </location>
</feature>
<keyword evidence="1" id="KW-0539">Nucleus</keyword>
<organism evidence="4 5">
    <name type="scientific">Rubus argutus</name>
    <name type="common">Southern blackberry</name>
    <dbReference type="NCBI Taxonomy" id="59490"/>
    <lineage>
        <taxon>Eukaryota</taxon>
        <taxon>Viridiplantae</taxon>
        <taxon>Streptophyta</taxon>
        <taxon>Embryophyta</taxon>
        <taxon>Tracheophyta</taxon>
        <taxon>Spermatophyta</taxon>
        <taxon>Magnoliopsida</taxon>
        <taxon>eudicotyledons</taxon>
        <taxon>Gunneridae</taxon>
        <taxon>Pentapetalae</taxon>
        <taxon>rosids</taxon>
        <taxon>fabids</taxon>
        <taxon>Rosales</taxon>
        <taxon>Rosaceae</taxon>
        <taxon>Rosoideae</taxon>
        <taxon>Rosoideae incertae sedis</taxon>
        <taxon>Rubus</taxon>
    </lineage>
</organism>
<proteinExistence type="predicted"/>
<dbReference type="Pfam" id="PF00505">
    <property type="entry name" value="HMG_box"/>
    <property type="match status" value="1"/>
</dbReference>
<dbReference type="GO" id="GO:0005634">
    <property type="term" value="C:nucleus"/>
    <property type="evidence" value="ECO:0007669"/>
    <property type="project" value="UniProtKB-UniRule"/>
</dbReference>
<gene>
    <name evidence="4" type="ORF">M0R45_037718</name>
</gene>